<dbReference type="InterPro" id="IPR059123">
    <property type="entry name" value="StrF_dom"/>
</dbReference>
<dbReference type="Gene3D" id="3.90.550.10">
    <property type="entry name" value="Spore Coat Polysaccharide Biosynthesis Protein SpsA, Chain A"/>
    <property type="match status" value="1"/>
</dbReference>
<reference evidence="2 3" key="1">
    <citation type="journal article" date="2013" name="J. Microbiol.">
        <title>Mucilaginibacter ginsenosidivorax sp. nov., with ginsenoside converting activity isolated from sediment.</title>
        <authorList>
            <person name="Kim J.K."/>
            <person name="Choi T.E."/>
            <person name="Liu Q.M."/>
            <person name="Park H.Y."/>
            <person name="Yi T.H."/>
            <person name="Yoon M.H."/>
            <person name="Kim S.C."/>
            <person name="Im W.T."/>
        </authorList>
    </citation>
    <scope>NUCLEOTIDE SEQUENCE [LARGE SCALE GENOMIC DNA]</scope>
    <source>
        <strain evidence="2 3">KHI28</strain>
    </source>
</reference>
<feature type="domain" description="Streptomycin biosynthesis protein StrF" evidence="1">
    <location>
        <begin position="5"/>
        <end position="208"/>
    </location>
</feature>
<organism evidence="2 3">
    <name type="scientific">Mucilaginibacter ginsenosidivorax</name>
    <dbReference type="NCBI Taxonomy" id="862126"/>
    <lineage>
        <taxon>Bacteria</taxon>
        <taxon>Pseudomonadati</taxon>
        <taxon>Bacteroidota</taxon>
        <taxon>Sphingobacteriia</taxon>
        <taxon>Sphingobacteriales</taxon>
        <taxon>Sphingobacteriaceae</taxon>
        <taxon>Mucilaginibacter</taxon>
    </lineage>
</organism>
<name>A0A5B8VY99_9SPHI</name>
<dbReference type="OrthoDB" id="7851643at2"/>
<dbReference type="Pfam" id="PF13712">
    <property type="entry name" value="Glyco_tranf_2_5"/>
    <property type="match status" value="1"/>
</dbReference>
<gene>
    <name evidence="2" type="ORF">FSB76_10655</name>
</gene>
<dbReference type="RefSeq" id="WP_147053559.1">
    <property type="nucleotide sequence ID" value="NZ_CP042437.1"/>
</dbReference>
<dbReference type="KEGG" id="mgk:FSB76_10655"/>
<keyword evidence="3" id="KW-1185">Reference proteome</keyword>
<dbReference type="SUPFAM" id="SSF53448">
    <property type="entry name" value="Nucleotide-diphospho-sugar transferases"/>
    <property type="match status" value="1"/>
</dbReference>
<dbReference type="InterPro" id="IPR029044">
    <property type="entry name" value="Nucleotide-diphossugar_trans"/>
</dbReference>
<evidence type="ECO:0000313" key="3">
    <source>
        <dbReference type="Proteomes" id="UP000321362"/>
    </source>
</evidence>
<dbReference type="EMBL" id="CP042437">
    <property type="protein sequence ID" value="QEC76384.1"/>
    <property type="molecule type" value="Genomic_DNA"/>
</dbReference>
<sequence length="301" mass="34774">MISIIISSVNKANLQQVSENIDATIGIPFEIVATDNSKGQMGICEVYNKAMLRAQYDFLCFVHEDVLIKTNNWGQKLLALFEQDPKLGLVGIAGSSYKPLAPSGVGGVGAYTHYHNLIQSFKYKKEKARHAYHNPGKQRLAEVVCIDGVFMATTREIAEEFMFDEITLKGFHGYDIDFSLSVSQKYKVAVTFDILLNHFSEGLFNDVWMEENLKLHNKWNKFLPIKACKLTAEQIFFIEKNTFKNFIDELIKFNYPITTAIKMLWKNRRFFQLNSKLFFKLKFHIFKKYIKSKPSLASYIW</sequence>
<dbReference type="AlphaFoldDB" id="A0A5B8VY99"/>
<evidence type="ECO:0000313" key="2">
    <source>
        <dbReference type="EMBL" id="QEC76384.1"/>
    </source>
</evidence>
<dbReference type="Proteomes" id="UP000321362">
    <property type="component" value="Chromosome"/>
</dbReference>
<proteinExistence type="predicted"/>
<protein>
    <recommendedName>
        <fullName evidence="1">Streptomycin biosynthesis protein StrF domain-containing protein</fullName>
    </recommendedName>
</protein>
<evidence type="ECO:0000259" key="1">
    <source>
        <dbReference type="Pfam" id="PF13712"/>
    </source>
</evidence>
<accession>A0A5B8VY99</accession>